<keyword evidence="5 9" id="KW-0227">DNA damage</keyword>
<dbReference type="PANTHER" id="PTHR11059">
    <property type="entry name" value="DNA REPAIR PROTEIN RECN"/>
    <property type="match status" value="1"/>
</dbReference>
<evidence type="ECO:0000256" key="8">
    <source>
        <dbReference type="ARBA" id="ARBA00033408"/>
    </source>
</evidence>
<evidence type="ECO:0000259" key="10">
    <source>
        <dbReference type="Pfam" id="PF02463"/>
    </source>
</evidence>
<comment type="function">
    <text evidence="1 9">May be involved in recombinational repair of damaged DNA.</text>
</comment>
<proteinExistence type="inferred from homology"/>
<keyword evidence="7 9" id="KW-0234">DNA repair</keyword>
<name>A0ABU1S4A6_9FLAO</name>
<dbReference type="PANTHER" id="PTHR11059:SF0">
    <property type="entry name" value="DNA REPAIR PROTEIN RECN"/>
    <property type="match status" value="1"/>
</dbReference>
<dbReference type="Proteomes" id="UP001261871">
    <property type="component" value="Unassembled WGS sequence"/>
</dbReference>
<reference evidence="11 12" key="1">
    <citation type="submission" date="2023-07" db="EMBL/GenBank/DDBJ databases">
        <title>Sorghum-associated microbial communities from plants grown in Nebraska, USA.</title>
        <authorList>
            <person name="Schachtman D."/>
        </authorList>
    </citation>
    <scope>NUCLEOTIDE SEQUENCE [LARGE SCALE GENOMIC DNA]</scope>
    <source>
        <strain evidence="11 12">BE124</strain>
    </source>
</reference>
<dbReference type="Pfam" id="PF02463">
    <property type="entry name" value="SMC_N"/>
    <property type="match status" value="1"/>
</dbReference>
<keyword evidence="4" id="KW-0547">Nucleotide-binding</keyword>
<evidence type="ECO:0000256" key="2">
    <source>
        <dbReference type="ARBA" id="ARBA00009441"/>
    </source>
</evidence>
<dbReference type="EMBL" id="JAVDTX010000005">
    <property type="protein sequence ID" value="MDR6845853.1"/>
    <property type="molecule type" value="Genomic_DNA"/>
</dbReference>
<dbReference type="RefSeq" id="WP_310007496.1">
    <property type="nucleotide sequence ID" value="NZ_JAVDTX010000005.1"/>
</dbReference>
<protein>
    <recommendedName>
        <fullName evidence="3 9">DNA repair protein RecN</fullName>
    </recommendedName>
    <alternativeName>
        <fullName evidence="8 9">Recombination protein N</fullName>
    </alternativeName>
</protein>
<keyword evidence="6" id="KW-0067">ATP-binding</keyword>
<dbReference type="CDD" id="cd03241">
    <property type="entry name" value="ABC_RecN"/>
    <property type="match status" value="2"/>
</dbReference>
<evidence type="ECO:0000256" key="7">
    <source>
        <dbReference type="ARBA" id="ARBA00023204"/>
    </source>
</evidence>
<dbReference type="InterPro" id="IPR004604">
    <property type="entry name" value="DNA_recomb/repair_RecN"/>
</dbReference>
<evidence type="ECO:0000313" key="12">
    <source>
        <dbReference type="Proteomes" id="UP001261871"/>
    </source>
</evidence>
<feature type="domain" description="RecF/RecN/SMC N-terminal" evidence="10">
    <location>
        <begin position="2"/>
        <end position="506"/>
    </location>
</feature>
<evidence type="ECO:0000256" key="5">
    <source>
        <dbReference type="ARBA" id="ARBA00022763"/>
    </source>
</evidence>
<dbReference type="Gene3D" id="3.40.50.300">
    <property type="entry name" value="P-loop containing nucleotide triphosphate hydrolases"/>
    <property type="match status" value="2"/>
</dbReference>
<sequence length="550" mass="61652">MITSLAIKNYALIEKLSIDFSKGFSIITGETGAGKSIILGALGLALGKRADLTSLKNKEEKCVIEAHFDISKYNLLPFFIANDLDYEPETIIRREILPSGKSRAFINDSPVNLQELQELSLYLIDIHSQQQTQELSDEDVQFKIIDAIAGNLDTIVAYQSVLKNYKSNKSKLNALTKRKSEASKEQEYNTFLLEELVSAKLKSGEQEFLEENYEQLNNVEIIKEALDKSLAIANEEQIGVFHNLNEIKNAIQKIALFSADYNLLFERITSLKIEFEDISTELNRCSEKLINDPEQLNLINQKLQLIYNLQKKHQVSTVDELLVIQTKLENSVLELGNIDEEIAKLTELVDDNIKELDQICDAIHKNRLEAIPLLSQKLISILETLGMPNVRFNMELKSTPTYFENGKDELQFLISANKGTDFGLLKKVASGGEMSRIMLAVKAILAQYSKLPTLIFDEIDTGVSGEIANRMGGIMKEMSTQMQIFAITHLPQIAAKGNEHFKVFKSTVGDDTQSELKLLSSEERVVEIAQMLSGTVISDSALNHAKALLN</sequence>
<dbReference type="PIRSF" id="PIRSF003128">
    <property type="entry name" value="RecN"/>
    <property type="match status" value="1"/>
</dbReference>
<evidence type="ECO:0000256" key="1">
    <source>
        <dbReference type="ARBA" id="ARBA00003618"/>
    </source>
</evidence>
<dbReference type="SUPFAM" id="SSF52540">
    <property type="entry name" value="P-loop containing nucleoside triphosphate hydrolases"/>
    <property type="match status" value="2"/>
</dbReference>
<evidence type="ECO:0000256" key="4">
    <source>
        <dbReference type="ARBA" id="ARBA00022741"/>
    </source>
</evidence>
<evidence type="ECO:0000256" key="6">
    <source>
        <dbReference type="ARBA" id="ARBA00022840"/>
    </source>
</evidence>
<comment type="similarity">
    <text evidence="2 9">Belongs to the RecN family.</text>
</comment>
<dbReference type="InterPro" id="IPR027417">
    <property type="entry name" value="P-loop_NTPase"/>
</dbReference>
<evidence type="ECO:0000256" key="9">
    <source>
        <dbReference type="PIRNR" id="PIRNR003128"/>
    </source>
</evidence>
<gene>
    <name evidence="11" type="ORF">J2W95_002563</name>
</gene>
<comment type="caution">
    <text evidence="11">The sequence shown here is derived from an EMBL/GenBank/DDBJ whole genome shotgun (WGS) entry which is preliminary data.</text>
</comment>
<evidence type="ECO:0000313" key="11">
    <source>
        <dbReference type="EMBL" id="MDR6845853.1"/>
    </source>
</evidence>
<organism evidence="11 12">
    <name type="scientific">Flavobacterium granuli</name>
    <dbReference type="NCBI Taxonomy" id="280093"/>
    <lineage>
        <taxon>Bacteria</taxon>
        <taxon>Pseudomonadati</taxon>
        <taxon>Bacteroidota</taxon>
        <taxon>Flavobacteriia</taxon>
        <taxon>Flavobacteriales</taxon>
        <taxon>Flavobacteriaceae</taxon>
        <taxon>Flavobacterium</taxon>
    </lineage>
</organism>
<keyword evidence="12" id="KW-1185">Reference proteome</keyword>
<dbReference type="NCBIfam" id="TIGR00634">
    <property type="entry name" value="recN"/>
    <property type="match status" value="1"/>
</dbReference>
<dbReference type="InterPro" id="IPR003395">
    <property type="entry name" value="RecF/RecN/SMC_N"/>
</dbReference>
<accession>A0ABU1S4A6</accession>
<evidence type="ECO:0000256" key="3">
    <source>
        <dbReference type="ARBA" id="ARBA00021315"/>
    </source>
</evidence>